<reference evidence="4" key="1">
    <citation type="journal article" date="2019" name="IScience">
        <title>Narwhal Genome Reveals Long-Term Low Genetic Diversity despite Current Large Abundance Size.</title>
        <authorList>
            <person name="Westbury M.V."/>
            <person name="Petersen B."/>
            <person name="Garde E."/>
            <person name="Heide-Jorgensen M.P."/>
            <person name="Lorenzen E.D."/>
        </authorList>
    </citation>
    <scope>NUCLEOTIDE SEQUENCE [LARGE SCALE GENOMIC DNA]</scope>
</reference>
<dbReference type="Gene3D" id="3.90.550.10">
    <property type="entry name" value="Spore Coat Polysaccharide Biosynthesis Protein SpsA, Chain A"/>
    <property type="match status" value="1"/>
</dbReference>
<protein>
    <recommendedName>
        <fullName evidence="2">Galactosyltransferase N-terminal domain-containing protein</fullName>
    </recommendedName>
</protein>
<keyword evidence="1" id="KW-0812">Transmembrane</keyword>
<dbReference type="Pfam" id="PF13733">
    <property type="entry name" value="Glyco_transf_7N"/>
    <property type="match status" value="1"/>
</dbReference>
<organism evidence="3 4">
    <name type="scientific">Monodon monoceros</name>
    <name type="common">Narwhal</name>
    <name type="synonym">Ceratodon monodon</name>
    <dbReference type="NCBI Taxonomy" id="40151"/>
    <lineage>
        <taxon>Eukaryota</taxon>
        <taxon>Metazoa</taxon>
        <taxon>Chordata</taxon>
        <taxon>Craniata</taxon>
        <taxon>Vertebrata</taxon>
        <taxon>Euteleostomi</taxon>
        <taxon>Mammalia</taxon>
        <taxon>Eutheria</taxon>
        <taxon>Laurasiatheria</taxon>
        <taxon>Artiodactyla</taxon>
        <taxon>Whippomorpha</taxon>
        <taxon>Cetacea</taxon>
        <taxon>Odontoceti</taxon>
        <taxon>Monodontidae</taxon>
        <taxon>Monodon</taxon>
    </lineage>
</organism>
<dbReference type="Proteomes" id="UP000308365">
    <property type="component" value="Unassembled WGS sequence"/>
</dbReference>
<dbReference type="EMBL" id="RWIC01000002">
    <property type="protein sequence ID" value="TKC53857.1"/>
    <property type="molecule type" value="Genomic_DNA"/>
</dbReference>
<comment type="caution">
    <text evidence="3">The sequence shown here is derived from an EMBL/GenBank/DDBJ whole genome shotgun (WGS) entry which is preliminary data.</text>
</comment>
<feature type="transmembrane region" description="Helical" evidence="1">
    <location>
        <begin position="75"/>
        <end position="94"/>
    </location>
</feature>
<evidence type="ECO:0000256" key="1">
    <source>
        <dbReference type="SAM" id="Phobius"/>
    </source>
</evidence>
<dbReference type="PANTHER" id="PTHR19300:SF34">
    <property type="entry name" value="BETA-1,4-GALACTOSYLTRANSFERASE"/>
    <property type="match status" value="1"/>
</dbReference>
<evidence type="ECO:0000313" key="3">
    <source>
        <dbReference type="EMBL" id="TKC53857.1"/>
    </source>
</evidence>
<evidence type="ECO:0000259" key="2">
    <source>
        <dbReference type="Pfam" id="PF13733"/>
    </source>
</evidence>
<sequence>MRLEMCAWQVALSGFSKSLPLALPSVACAEPVGEGWVQEIGTEPPGARVRGLRDGRNHLFQQKPSVSFPRKVQRWGLLLFLGVQLLPAGAFLYWNHHRHGCDSFLCFLIQDKPEEGEGLLFLVQVSSVEIPHQDGYSNLSQIHPVDIGGPLKMVMPENLTMEQVVEKNALVGLGGQYWPPDCWAQHHMAVVVPYCGQAQHLQHLLLHLRPFLQPQPLQYAICVVNQRRQASGLPALSPGRLKLSGMLLSRPHLLFGCYHKLEGQDCSQKQSPQR</sequence>
<dbReference type="InterPro" id="IPR029044">
    <property type="entry name" value="Nucleotide-diphossugar_trans"/>
</dbReference>
<feature type="domain" description="Galactosyltransferase N-terminal" evidence="2">
    <location>
        <begin position="145"/>
        <end position="229"/>
    </location>
</feature>
<dbReference type="GO" id="GO:0005794">
    <property type="term" value="C:Golgi apparatus"/>
    <property type="evidence" value="ECO:0007669"/>
    <property type="project" value="TreeGrafter"/>
</dbReference>
<keyword evidence="1" id="KW-1133">Transmembrane helix</keyword>
<dbReference type="SUPFAM" id="SSF53448">
    <property type="entry name" value="Nucleotide-diphospho-sugar transferases"/>
    <property type="match status" value="1"/>
</dbReference>
<dbReference type="AlphaFoldDB" id="A0A4U1FW09"/>
<evidence type="ECO:0000313" key="4">
    <source>
        <dbReference type="Proteomes" id="UP000308365"/>
    </source>
</evidence>
<accession>A0A4U1FW09</accession>
<dbReference type="GO" id="GO:0005975">
    <property type="term" value="P:carbohydrate metabolic process"/>
    <property type="evidence" value="ECO:0007669"/>
    <property type="project" value="InterPro"/>
</dbReference>
<dbReference type="PANTHER" id="PTHR19300">
    <property type="entry name" value="BETA-1,4-GALACTOSYLTRANSFERASE"/>
    <property type="match status" value="1"/>
</dbReference>
<dbReference type="InterPro" id="IPR003859">
    <property type="entry name" value="Galactosyl_T"/>
</dbReference>
<dbReference type="InterPro" id="IPR027995">
    <property type="entry name" value="Galactosyl_T_N"/>
</dbReference>
<dbReference type="GO" id="GO:0008378">
    <property type="term" value="F:galactosyltransferase activity"/>
    <property type="evidence" value="ECO:0007669"/>
    <property type="project" value="TreeGrafter"/>
</dbReference>
<name>A0A4U1FW09_MONMO</name>
<keyword evidence="1" id="KW-0472">Membrane</keyword>
<gene>
    <name evidence="3" type="ORF">EI555_018608</name>
</gene>
<proteinExistence type="predicted"/>